<dbReference type="EMBL" id="LKEA01000026">
    <property type="protein sequence ID" value="ROV98391.1"/>
    <property type="molecule type" value="Genomic_DNA"/>
</dbReference>
<evidence type="ECO:0000259" key="1">
    <source>
        <dbReference type="Pfam" id="PF12697"/>
    </source>
</evidence>
<dbReference type="STRING" id="356882.A0A423W4Y3"/>
<comment type="caution">
    <text evidence="2">The sequence shown here is derived from an EMBL/GenBank/DDBJ whole genome shotgun (WGS) entry which is preliminary data.</text>
</comment>
<dbReference type="InterPro" id="IPR029058">
    <property type="entry name" value="AB_hydrolase_fold"/>
</dbReference>
<sequence length="263" mass="28980">MASTTRPTLLLVHGAWNIPESYSKLTSALRAAGFEVHVPRHLSMNQSRPPNADLSSDTDLIRSYATSLVEAGRTVAVLMHSYGGQVGTNALYGLNKKAREVNGQPGGISHLIYMAAFALPEGKSMIDKVAEFNHMDRIPVAFGIDEDQTCVSKYPREGLIGEPYADQVDPQEVEAHIQTLGRWNGKCMFLPIQNTCAWREEVKVLYIRASGDLIIPVEYQKNMVEVMEKEGKTVETIDLETGHAPHLTATEAVVDAVLRFTAE</sequence>
<dbReference type="AlphaFoldDB" id="A0A423W4Y3"/>
<name>A0A423W4Y3_9PEZI</name>
<feature type="domain" description="AB hydrolase-1" evidence="1">
    <location>
        <begin position="9"/>
        <end position="256"/>
    </location>
</feature>
<accession>A0A423W4Y3</accession>
<protein>
    <recommendedName>
        <fullName evidence="1">AB hydrolase-1 domain-containing protein</fullName>
    </recommendedName>
</protein>
<reference evidence="2 3" key="1">
    <citation type="submission" date="2015-09" db="EMBL/GenBank/DDBJ databases">
        <title>Host preference determinants of Valsa canker pathogens revealed by comparative genomics.</title>
        <authorList>
            <person name="Yin Z."/>
            <person name="Huang L."/>
        </authorList>
    </citation>
    <scope>NUCLEOTIDE SEQUENCE [LARGE SCALE GENOMIC DNA]</scope>
    <source>
        <strain evidence="2 3">03-1</strain>
    </source>
</reference>
<dbReference type="OrthoDB" id="1263307at2759"/>
<dbReference type="Pfam" id="PF12697">
    <property type="entry name" value="Abhydrolase_6"/>
    <property type="match status" value="1"/>
</dbReference>
<dbReference type="PANTHER" id="PTHR37017">
    <property type="entry name" value="AB HYDROLASE-1 DOMAIN-CONTAINING PROTEIN-RELATED"/>
    <property type="match status" value="1"/>
</dbReference>
<dbReference type="Gene3D" id="3.40.50.1820">
    <property type="entry name" value="alpha/beta hydrolase"/>
    <property type="match status" value="1"/>
</dbReference>
<dbReference type="InterPro" id="IPR052897">
    <property type="entry name" value="Sec-Metab_Biosynth_Hydrolase"/>
</dbReference>
<evidence type="ECO:0000313" key="3">
    <source>
        <dbReference type="Proteomes" id="UP000283895"/>
    </source>
</evidence>
<dbReference type="InterPro" id="IPR000073">
    <property type="entry name" value="AB_hydrolase_1"/>
</dbReference>
<dbReference type="Proteomes" id="UP000283895">
    <property type="component" value="Unassembled WGS sequence"/>
</dbReference>
<dbReference type="SUPFAM" id="SSF53474">
    <property type="entry name" value="alpha/beta-Hydrolases"/>
    <property type="match status" value="1"/>
</dbReference>
<evidence type="ECO:0000313" key="2">
    <source>
        <dbReference type="EMBL" id="ROV98391.1"/>
    </source>
</evidence>
<dbReference type="PANTHER" id="PTHR37017:SF10">
    <property type="entry name" value="AB HYDROLASE-1 DOMAIN-CONTAINING PROTEIN"/>
    <property type="match status" value="1"/>
</dbReference>
<gene>
    <name evidence="2" type="ORF">VMCG_07203</name>
</gene>
<keyword evidence="3" id="KW-1185">Reference proteome</keyword>
<organism evidence="2 3">
    <name type="scientific">Cytospora schulzeri</name>
    <dbReference type="NCBI Taxonomy" id="448051"/>
    <lineage>
        <taxon>Eukaryota</taxon>
        <taxon>Fungi</taxon>
        <taxon>Dikarya</taxon>
        <taxon>Ascomycota</taxon>
        <taxon>Pezizomycotina</taxon>
        <taxon>Sordariomycetes</taxon>
        <taxon>Sordariomycetidae</taxon>
        <taxon>Diaporthales</taxon>
        <taxon>Cytosporaceae</taxon>
        <taxon>Cytospora</taxon>
    </lineage>
</organism>
<proteinExistence type="predicted"/>